<dbReference type="OrthoDB" id="3078806at2"/>
<proteinExistence type="predicted"/>
<evidence type="ECO:0000259" key="2">
    <source>
        <dbReference type="Pfam" id="PF19878"/>
    </source>
</evidence>
<reference evidence="3 4" key="1">
    <citation type="submission" date="2019-11" db="EMBL/GenBank/DDBJ databases">
        <title>Genome sequences of 17 halophilic strains isolated from different environments.</title>
        <authorList>
            <person name="Furrow R.E."/>
        </authorList>
    </citation>
    <scope>NUCLEOTIDE SEQUENCE [LARGE SCALE GENOMIC DNA]</scope>
    <source>
        <strain evidence="3 4">22507_15_FS</strain>
    </source>
</reference>
<comment type="caution">
    <text evidence="3">The sequence shown here is derived from an EMBL/GenBank/DDBJ whole genome shotgun (WGS) entry which is preliminary data.</text>
</comment>
<keyword evidence="4" id="KW-1185">Reference proteome</keyword>
<accession>A0A9X4YBQ6</accession>
<organism evidence="3 4">
    <name type="scientific">Vreelandella halophila</name>
    <dbReference type="NCBI Taxonomy" id="86177"/>
    <lineage>
        <taxon>Bacteria</taxon>
        <taxon>Pseudomonadati</taxon>
        <taxon>Pseudomonadota</taxon>
        <taxon>Gammaproteobacteria</taxon>
        <taxon>Oceanospirillales</taxon>
        <taxon>Halomonadaceae</taxon>
        <taxon>Vreelandella</taxon>
    </lineage>
</organism>
<gene>
    <name evidence="3" type="ORF">GLW01_06970</name>
</gene>
<evidence type="ECO:0000313" key="3">
    <source>
        <dbReference type="EMBL" id="MYL26536.1"/>
    </source>
</evidence>
<feature type="signal peptide" evidence="1">
    <location>
        <begin position="1"/>
        <end position="27"/>
    </location>
</feature>
<dbReference type="RefSeq" id="WP_160898615.1">
    <property type="nucleotide sequence ID" value="NZ_WMEX01000003.1"/>
</dbReference>
<dbReference type="Proteomes" id="UP000460751">
    <property type="component" value="Unassembled WGS sequence"/>
</dbReference>
<feature type="chain" id="PRO_5040900059" description="DUF6351 domain-containing protein" evidence="1">
    <location>
        <begin position="28"/>
        <end position="784"/>
    </location>
</feature>
<evidence type="ECO:0000256" key="1">
    <source>
        <dbReference type="SAM" id="SignalP"/>
    </source>
</evidence>
<feature type="domain" description="DUF6351" evidence="2">
    <location>
        <begin position="43"/>
        <end position="780"/>
    </location>
</feature>
<dbReference type="InterPro" id="IPR045556">
    <property type="entry name" value="DUF6351"/>
</dbReference>
<dbReference type="Pfam" id="PF19878">
    <property type="entry name" value="DUF6351"/>
    <property type="match status" value="1"/>
</dbReference>
<dbReference type="AlphaFoldDB" id="A0A9X4YBQ6"/>
<dbReference type="EMBL" id="WMEX01000003">
    <property type="protein sequence ID" value="MYL26536.1"/>
    <property type="molecule type" value="Genomic_DNA"/>
</dbReference>
<protein>
    <recommendedName>
        <fullName evidence="2">DUF6351 domain-containing protein</fullName>
    </recommendedName>
</protein>
<name>A0A9X4YBQ6_9GAMM</name>
<evidence type="ECO:0000313" key="4">
    <source>
        <dbReference type="Proteomes" id="UP000460751"/>
    </source>
</evidence>
<sequence length="784" mass="86783">MPRIIVSACLTATIMAALLFSATTALAMGPFRLPPGLLWNIELSVLSSDPQQVTGGDARIAIKAPPGQRKRLSLTLNGSPVDLNTFKASRWRLEGVIEGLNEGDNELNLVHDRFGHVRTLTLTNHPVSGPVFSGPQQSPFICMTPSEFGIEPKVDAATPPGFRVYNDAGDTVIGYSRNCAIEPFITYSYRTTGGEWRDWPEDGERPADLAQTETIDGNTVDFVVRVERGTINRFIYSYAMLVDPERIGNDDGTDTHRWNGRLVYQFQGGVAIGHTQGEWSQRLAMNEDVLGLGHAIAYSTGNSTDVHYNLQVGGETALMTKERFIERYGVPKYTVGLGGSGGAIQQYVYGQNHPDLLDAAIPQRSYPDMVTQTIHVGDCELLEHYMDATDRNNPFWQVTDNRSLLVGLNATNFLGNPFFDIQRALGFAAAPGMTECVPAWRGLSPLVLNPNFGGVPEMQRWEPQSDIAEIEWTHMDDLRHTYGIGEDGYANRAVDNVGVQYGLEAFRSGEIGADQFLKVNAEVGGWKPSSEAVQEGFPFIGEPTPANFDPWSRRNMMLSDNGEPAPRHEGDLEAIRSLYETGMIFHGDIRMPILDIRDYMEPILDMHNAHQSFATRQRIRNEMGTARHQTIWFASIGPKPYPGSQFNMTLKALRVMDEWMGNILRDPKRRIARNRPETAVDTCFGYQGNVIASGRNVWSGILDNGGEGACTREFPVYTTSRIEAGGPITGDVFKCQLKPVSRALNDGTYGSRRFTPEQVERLTAIHPQGVCDYSLPDAGRPANL</sequence>
<keyword evidence="1" id="KW-0732">Signal</keyword>